<accession>X1FW81</accession>
<protein>
    <submittedName>
        <fullName evidence="1">Uncharacterized protein</fullName>
    </submittedName>
</protein>
<evidence type="ECO:0000313" key="1">
    <source>
        <dbReference type="EMBL" id="GAH25008.1"/>
    </source>
</evidence>
<comment type="caution">
    <text evidence="1">The sequence shown here is derived from an EMBL/GenBank/DDBJ whole genome shotgun (WGS) entry which is preliminary data.</text>
</comment>
<reference evidence="1" key="1">
    <citation type="journal article" date="2014" name="Front. Microbiol.">
        <title>High frequency of phylogenetically diverse reductive dehalogenase-homologous genes in deep subseafloor sedimentary metagenomes.</title>
        <authorList>
            <person name="Kawai M."/>
            <person name="Futagami T."/>
            <person name="Toyoda A."/>
            <person name="Takaki Y."/>
            <person name="Nishi S."/>
            <person name="Hori S."/>
            <person name="Arai W."/>
            <person name="Tsubouchi T."/>
            <person name="Morono Y."/>
            <person name="Uchiyama I."/>
            <person name="Ito T."/>
            <person name="Fujiyama A."/>
            <person name="Inagaki F."/>
            <person name="Takami H."/>
        </authorList>
    </citation>
    <scope>NUCLEOTIDE SEQUENCE</scope>
    <source>
        <strain evidence="1">Expedition CK06-06</strain>
    </source>
</reference>
<dbReference type="EMBL" id="BART01039986">
    <property type="protein sequence ID" value="GAH25008.1"/>
    <property type="molecule type" value="Genomic_DNA"/>
</dbReference>
<organism evidence="1">
    <name type="scientific">marine sediment metagenome</name>
    <dbReference type="NCBI Taxonomy" id="412755"/>
    <lineage>
        <taxon>unclassified sequences</taxon>
        <taxon>metagenomes</taxon>
        <taxon>ecological metagenomes</taxon>
    </lineage>
</organism>
<dbReference type="AlphaFoldDB" id="X1FW81"/>
<sequence>MDVIVINTGRSKYTKLTIEALLKANDDIRIILVNNGDFYNPKIDKVDVINLNENL</sequence>
<gene>
    <name evidence="1" type="ORF">S01H4_65381</name>
</gene>
<feature type="non-terminal residue" evidence="1">
    <location>
        <position position="55"/>
    </location>
</feature>
<proteinExistence type="predicted"/>
<name>X1FW81_9ZZZZ</name>